<dbReference type="Pfam" id="PF00271">
    <property type="entry name" value="Helicase_C"/>
    <property type="match status" value="1"/>
</dbReference>
<evidence type="ECO:0000256" key="12">
    <source>
        <dbReference type="ARBA" id="ARBA00034617"/>
    </source>
</evidence>
<protein>
    <recommendedName>
        <fullName evidence="2 15">ATP-dependent DNA helicase RecG</fullName>
        <ecNumber evidence="13 15">5.6.2.4</ecNumber>
    </recommendedName>
</protein>
<dbReference type="GO" id="GO:0043138">
    <property type="term" value="F:3'-5' DNA helicase activity"/>
    <property type="evidence" value="ECO:0007669"/>
    <property type="project" value="UniProtKB-EC"/>
</dbReference>
<evidence type="ECO:0000256" key="5">
    <source>
        <dbReference type="ARBA" id="ARBA00022801"/>
    </source>
</evidence>
<dbReference type="EMBL" id="WBUI01000013">
    <property type="protein sequence ID" value="KAB2931593.1"/>
    <property type="molecule type" value="Genomic_DNA"/>
</dbReference>
<keyword evidence="10 15" id="KW-0234">DNA repair</keyword>
<dbReference type="InterPro" id="IPR011545">
    <property type="entry name" value="DEAD/DEAH_box_helicase_dom"/>
</dbReference>
<keyword evidence="8" id="KW-0238">DNA-binding</keyword>
<dbReference type="InterPro" id="IPR012340">
    <property type="entry name" value="NA-bd_OB-fold"/>
</dbReference>
<keyword evidence="6 15" id="KW-0347">Helicase</keyword>
<keyword evidence="11" id="KW-0413">Isomerase</keyword>
<dbReference type="InterPro" id="IPR047112">
    <property type="entry name" value="RecG/Mfd"/>
</dbReference>
<proteinExistence type="inferred from homology"/>
<dbReference type="InterPro" id="IPR004609">
    <property type="entry name" value="ATP-dep_DNA_helicase_RecG"/>
</dbReference>
<dbReference type="EC" id="5.6.2.4" evidence="13 15"/>
<evidence type="ECO:0000256" key="8">
    <source>
        <dbReference type="ARBA" id="ARBA00023125"/>
    </source>
</evidence>
<evidence type="ECO:0000256" key="3">
    <source>
        <dbReference type="ARBA" id="ARBA00022741"/>
    </source>
</evidence>
<evidence type="ECO:0000256" key="13">
    <source>
        <dbReference type="ARBA" id="ARBA00034808"/>
    </source>
</evidence>
<dbReference type="InterPro" id="IPR045562">
    <property type="entry name" value="RecG_dom3_C"/>
</dbReference>
<dbReference type="Proteomes" id="UP000460298">
    <property type="component" value="Unassembled WGS sequence"/>
</dbReference>
<gene>
    <name evidence="18" type="primary">recG</name>
    <name evidence="18" type="ORF">F9K24_13430</name>
</gene>
<keyword evidence="7 15" id="KW-0067">ATP-binding</keyword>
<evidence type="ECO:0000256" key="6">
    <source>
        <dbReference type="ARBA" id="ARBA00022806"/>
    </source>
</evidence>
<dbReference type="NCBIfam" id="NF008165">
    <property type="entry name" value="PRK10917.1-3"/>
    <property type="match status" value="1"/>
</dbReference>
<dbReference type="GO" id="GO:0006310">
    <property type="term" value="P:DNA recombination"/>
    <property type="evidence" value="ECO:0007669"/>
    <property type="project" value="UniProtKB-UniRule"/>
</dbReference>
<evidence type="ECO:0000313" key="19">
    <source>
        <dbReference type="Proteomes" id="UP000460298"/>
    </source>
</evidence>
<feature type="domain" description="Helicase ATP-binding" evidence="16">
    <location>
        <begin position="286"/>
        <end position="448"/>
    </location>
</feature>
<evidence type="ECO:0000256" key="14">
    <source>
        <dbReference type="ARBA" id="ARBA00048988"/>
    </source>
</evidence>
<dbReference type="SMART" id="SM00490">
    <property type="entry name" value="HELICc"/>
    <property type="match status" value="1"/>
</dbReference>
<dbReference type="InterPro" id="IPR001650">
    <property type="entry name" value="Helicase_C-like"/>
</dbReference>
<comment type="caution">
    <text evidence="18">The sequence shown here is derived from an EMBL/GenBank/DDBJ whole genome shotgun (WGS) entry which is preliminary data.</text>
</comment>
<dbReference type="InterPro" id="IPR033454">
    <property type="entry name" value="RecG_wedge"/>
</dbReference>
<comment type="similarity">
    <text evidence="1 15">Belongs to the helicase family. RecG subfamily.</text>
</comment>
<accession>A0A833H0F6</accession>
<dbReference type="CDD" id="cd18811">
    <property type="entry name" value="SF2_C_RecG"/>
    <property type="match status" value="1"/>
</dbReference>
<dbReference type="AlphaFoldDB" id="A0A833H0F6"/>
<feature type="domain" description="Helicase C-terminal" evidence="17">
    <location>
        <begin position="470"/>
        <end position="632"/>
    </location>
</feature>
<dbReference type="SUPFAM" id="SSF50249">
    <property type="entry name" value="Nucleic acid-binding proteins"/>
    <property type="match status" value="1"/>
</dbReference>
<dbReference type="Pfam" id="PF19833">
    <property type="entry name" value="RecG_dom3_C"/>
    <property type="match status" value="1"/>
</dbReference>
<keyword evidence="3 15" id="KW-0547">Nucleotide-binding</keyword>
<evidence type="ECO:0000259" key="17">
    <source>
        <dbReference type="PROSITE" id="PS51194"/>
    </source>
</evidence>
<evidence type="ECO:0000256" key="7">
    <source>
        <dbReference type="ARBA" id="ARBA00022840"/>
    </source>
</evidence>
<dbReference type="InterPro" id="IPR014001">
    <property type="entry name" value="Helicase_ATP-bd"/>
</dbReference>
<keyword evidence="5 15" id="KW-0378">Hydrolase</keyword>
<evidence type="ECO:0000256" key="2">
    <source>
        <dbReference type="ARBA" id="ARBA00017846"/>
    </source>
</evidence>
<evidence type="ECO:0000256" key="15">
    <source>
        <dbReference type="RuleBase" id="RU363016"/>
    </source>
</evidence>
<evidence type="ECO:0000256" key="4">
    <source>
        <dbReference type="ARBA" id="ARBA00022763"/>
    </source>
</evidence>
<dbReference type="Gene3D" id="3.40.50.300">
    <property type="entry name" value="P-loop containing nucleotide triphosphate hydrolases"/>
    <property type="match status" value="2"/>
</dbReference>
<evidence type="ECO:0000256" key="1">
    <source>
        <dbReference type="ARBA" id="ARBA00007504"/>
    </source>
</evidence>
<evidence type="ECO:0000256" key="10">
    <source>
        <dbReference type="ARBA" id="ARBA00023204"/>
    </source>
</evidence>
<keyword evidence="9 15" id="KW-0233">DNA recombination</keyword>
<comment type="function">
    <text evidence="15">Plays a critical role in recombination and DNA repair. Helps process Holliday junction intermediates to mature products by catalyzing branch migration. Has replication fork regression activity, unwinds stalled or blocked replication forks to make a HJ that can be resolved. Has a DNA unwinding activity characteristic of a DNA helicase with 3'-5' polarity.</text>
</comment>
<reference evidence="18 19" key="1">
    <citation type="submission" date="2019-10" db="EMBL/GenBank/DDBJ databases">
        <title>Extracellular Electron Transfer in a Candidatus Methanoperedens spp. Enrichment Culture.</title>
        <authorList>
            <person name="Berger S."/>
            <person name="Rangel Shaw D."/>
            <person name="Berben T."/>
            <person name="In 'T Zandt M."/>
            <person name="Frank J."/>
            <person name="Reimann J."/>
            <person name="Jetten M.S.M."/>
            <person name="Welte C.U."/>
        </authorList>
    </citation>
    <scope>NUCLEOTIDE SEQUENCE [LARGE SCALE GENOMIC DNA]</scope>
    <source>
        <strain evidence="18">SB12</strain>
    </source>
</reference>
<dbReference type="SUPFAM" id="SSF52540">
    <property type="entry name" value="P-loop containing nucleoside triphosphate hydrolases"/>
    <property type="match status" value="2"/>
</dbReference>
<name>A0A833H0F6_9LEPT</name>
<dbReference type="Pfam" id="PF17191">
    <property type="entry name" value="RecG_wedge"/>
    <property type="match status" value="1"/>
</dbReference>
<evidence type="ECO:0000313" key="18">
    <source>
        <dbReference type="EMBL" id="KAB2931593.1"/>
    </source>
</evidence>
<evidence type="ECO:0000256" key="11">
    <source>
        <dbReference type="ARBA" id="ARBA00023235"/>
    </source>
</evidence>
<dbReference type="PROSITE" id="PS51194">
    <property type="entry name" value="HELICASE_CTER"/>
    <property type="match status" value="1"/>
</dbReference>
<organism evidence="18 19">
    <name type="scientific">Leptonema illini</name>
    <dbReference type="NCBI Taxonomy" id="183"/>
    <lineage>
        <taxon>Bacteria</taxon>
        <taxon>Pseudomonadati</taxon>
        <taxon>Spirochaetota</taxon>
        <taxon>Spirochaetia</taxon>
        <taxon>Leptospirales</taxon>
        <taxon>Leptospiraceae</taxon>
        <taxon>Leptonema</taxon>
    </lineage>
</organism>
<dbReference type="GO" id="GO:0016787">
    <property type="term" value="F:hydrolase activity"/>
    <property type="evidence" value="ECO:0007669"/>
    <property type="project" value="UniProtKB-KW"/>
</dbReference>
<dbReference type="Pfam" id="PF00270">
    <property type="entry name" value="DEAD"/>
    <property type="match status" value="1"/>
</dbReference>
<comment type="catalytic activity">
    <reaction evidence="12 15">
        <text>Couples ATP hydrolysis with the unwinding of duplex DNA by translocating in the 3'-5' direction.</text>
        <dbReference type="EC" id="5.6.2.4"/>
    </reaction>
</comment>
<dbReference type="CDD" id="cd04488">
    <property type="entry name" value="RecG_wedge_OBF"/>
    <property type="match status" value="1"/>
</dbReference>
<dbReference type="GO" id="GO:0006281">
    <property type="term" value="P:DNA repair"/>
    <property type="evidence" value="ECO:0007669"/>
    <property type="project" value="UniProtKB-UniRule"/>
</dbReference>
<dbReference type="GO" id="GO:0003677">
    <property type="term" value="F:DNA binding"/>
    <property type="evidence" value="ECO:0007669"/>
    <property type="project" value="UniProtKB-KW"/>
</dbReference>
<dbReference type="NCBIfam" id="NF008168">
    <property type="entry name" value="PRK10917.2-2"/>
    <property type="match status" value="1"/>
</dbReference>
<dbReference type="PANTHER" id="PTHR47964:SF1">
    <property type="entry name" value="ATP-DEPENDENT DNA HELICASE HOMOLOG RECG, CHLOROPLASTIC"/>
    <property type="match status" value="1"/>
</dbReference>
<dbReference type="NCBIfam" id="TIGR00643">
    <property type="entry name" value="recG"/>
    <property type="match status" value="1"/>
</dbReference>
<comment type="catalytic activity">
    <reaction evidence="14 15">
        <text>ATP + H2O = ADP + phosphate + H(+)</text>
        <dbReference type="Rhea" id="RHEA:13065"/>
        <dbReference type="ChEBI" id="CHEBI:15377"/>
        <dbReference type="ChEBI" id="CHEBI:15378"/>
        <dbReference type="ChEBI" id="CHEBI:30616"/>
        <dbReference type="ChEBI" id="CHEBI:43474"/>
        <dbReference type="ChEBI" id="CHEBI:456216"/>
        <dbReference type="EC" id="5.6.2.4"/>
    </reaction>
</comment>
<evidence type="ECO:0000259" key="16">
    <source>
        <dbReference type="PROSITE" id="PS51192"/>
    </source>
</evidence>
<dbReference type="GO" id="GO:0005524">
    <property type="term" value="F:ATP binding"/>
    <property type="evidence" value="ECO:0007669"/>
    <property type="project" value="UniProtKB-KW"/>
</dbReference>
<evidence type="ECO:0000256" key="9">
    <source>
        <dbReference type="ARBA" id="ARBA00023172"/>
    </source>
</evidence>
<dbReference type="InterPro" id="IPR027417">
    <property type="entry name" value="P-loop_NTPase"/>
</dbReference>
<dbReference type="SMART" id="SM00487">
    <property type="entry name" value="DEXDc"/>
    <property type="match status" value="1"/>
</dbReference>
<dbReference type="PROSITE" id="PS51192">
    <property type="entry name" value="HELICASE_ATP_BIND_1"/>
    <property type="match status" value="1"/>
</dbReference>
<keyword evidence="4 15" id="KW-0227">DNA damage</keyword>
<dbReference type="PANTHER" id="PTHR47964">
    <property type="entry name" value="ATP-DEPENDENT DNA HELICASE HOMOLOG RECG, CHLOROPLASTIC"/>
    <property type="match status" value="1"/>
</dbReference>
<sequence>MPRSFSEVPVDLIKGVGEAKKKALLQEAIGTVEDLLYYLPRRYLDRSVREMVFLEEGPATLVVQVKSSFLAHGKRSRLMAQVRTLQGHPLTLVFFHGVNFYRYALKADAYLAVSGRLEKFGGGFQMVHPELETLDSADMEGAIHSGRIVPLYPGNDRLKKASLDSRGMRRLIDAAFQAPTLFDVPELFPESIRKKHGFQGRRWALEQIHFPESEESLAEAIRHLKYEELFLFGALMHRKQELRRRFTRELWPLPYGKSALFQQLILNLPFELTAAQKKAIETIVTGCQRDSMAAYLLQGDVGSGKTLVAFALALHYIENNCQVALMAPTEILARQHFRTLSTLPGMLPGVHIEILTAADTKKSRELTIDRIKRGDANLIIGTHSLIEPSVEFESLGLVIIDEQHRFGVEQRELLRRKGKNPDLIAMTATPIPRSLCLTVFADLEPVLLKEKPAGRKPIKTMWLTEDRRKGMYQSIRNHVSKGRQCYIVFPVIDESEKLDLRAATDACEELRTTIFPEFKVELLHGKMKGPDRERVMNEFRAGRVQILVSTTVIEVGVDVPNATIMVIEHADRFGISQLHQLRGRVGRGSEESFCVLMSDSTTDSARERLQALVDSEDGFALAEVDLRLRGPGELLGLKQHGLPGFKLADFVKDRSLVEISYEDARTGGDLTEAAVQAIRHRFEEGVIVFPN</sequence>